<dbReference type="Proteomes" id="UP001176941">
    <property type="component" value="Chromosome 14"/>
</dbReference>
<evidence type="ECO:0000313" key="3">
    <source>
        <dbReference type="Proteomes" id="UP001176941"/>
    </source>
</evidence>
<sequence>MQRGSRGGSWVRPLGGGAGCGKRPHPDKGRPRGVRGRALPPGGLEPGASRSRRQQAWFPLGPRSMPCRSGPQLPALRPEERPRDVSVDSPQRFLAQTRAVPSLQREPVRLLLPGLVDQKARLGNGMWPPACDPLSWPLWVGGTGRSGWPSPYISSGGTAGALCVQREDASSSEPAPGSQVDVEHVPETPESPANGNPAVTAHQPSFWISRLLCLLAPVYLRPSTDWTRPALKEEDNLPDSAY</sequence>
<evidence type="ECO:0000256" key="1">
    <source>
        <dbReference type="SAM" id="MobiDB-lite"/>
    </source>
</evidence>
<protein>
    <submittedName>
        <fullName evidence="2">Uncharacterized protein</fullName>
    </submittedName>
</protein>
<accession>A0ABN8Y3R8</accession>
<keyword evidence="3" id="KW-1185">Reference proteome</keyword>
<feature type="compositionally biased region" description="Basic and acidic residues" evidence="1">
    <location>
        <begin position="77"/>
        <end position="86"/>
    </location>
</feature>
<proteinExistence type="predicted"/>
<organism evidence="2 3">
    <name type="scientific">Rangifer tarandus platyrhynchus</name>
    <name type="common">Svalbard reindeer</name>
    <dbReference type="NCBI Taxonomy" id="3082113"/>
    <lineage>
        <taxon>Eukaryota</taxon>
        <taxon>Metazoa</taxon>
        <taxon>Chordata</taxon>
        <taxon>Craniata</taxon>
        <taxon>Vertebrata</taxon>
        <taxon>Euteleostomi</taxon>
        <taxon>Mammalia</taxon>
        <taxon>Eutheria</taxon>
        <taxon>Laurasiatheria</taxon>
        <taxon>Artiodactyla</taxon>
        <taxon>Ruminantia</taxon>
        <taxon>Pecora</taxon>
        <taxon>Cervidae</taxon>
        <taxon>Odocoileinae</taxon>
        <taxon>Rangifer</taxon>
    </lineage>
</organism>
<name>A0ABN8Y3R8_RANTA</name>
<feature type="region of interest" description="Disordered" evidence="1">
    <location>
        <begin position="1"/>
        <end position="89"/>
    </location>
</feature>
<evidence type="ECO:0000313" key="2">
    <source>
        <dbReference type="EMBL" id="CAI9156220.1"/>
    </source>
</evidence>
<feature type="region of interest" description="Disordered" evidence="1">
    <location>
        <begin position="165"/>
        <end position="198"/>
    </location>
</feature>
<reference evidence="2" key="1">
    <citation type="submission" date="2023-04" db="EMBL/GenBank/DDBJ databases">
        <authorList>
            <consortium name="ELIXIR-Norway"/>
        </authorList>
    </citation>
    <scope>NUCLEOTIDE SEQUENCE [LARGE SCALE GENOMIC DNA]</scope>
</reference>
<gene>
    <name evidence="2" type="ORF">MRATA1EN1_LOCUS5182</name>
</gene>
<dbReference type="EMBL" id="OX459950">
    <property type="protein sequence ID" value="CAI9156220.1"/>
    <property type="molecule type" value="Genomic_DNA"/>
</dbReference>